<protein>
    <recommendedName>
        <fullName evidence="4">DUF4249 domain-containing protein</fullName>
    </recommendedName>
</protein>
<evidence type="ECO:0008006" key="4">
    <source>
        <dbReference type="Google" id="ProtNLM"/>
    </source>
</evidence>
<sequence>MKNILLKFILVLSSLHFWACETIVDDIPLSRFPEIKEKLVMNSFISPQDTVIYVRLTLSSPLFGAYKPLVFNNFNTSDTTTQNIDALVADATVTISNGNQTATIPYNKTNYLYALPTTIFKIEAGKTYTLKAITKNHRVEASTTIPLQKVPIESFETNPTSRLANFQSAQLGPQTDTVKGVEFVFRWKDLPNQKNYYKIGGYLDYYYEVPTIRSNRLTYLTRRSITVANLSDQRAYFNDANEDGSLMVTLKSAVYRSLGLSAISFNGKTYRNRPSPLGAKLILELGNLSKEFYDYHTTLFRSNDVEDNPFAEAVPVYTNVKNGLGCFAGYNRTQLFITLE</sequence>
<dbReference type="RefSeq" id="WP_015028023.1">
    <property type="nucleotide sequence ID" value="NC_018748.1"/>
</dbReference>
<dbReference type="InterPro" id="IPR025345">
    <property type="entry name" value="DUF4249"/>
</dbReference>
<name>A0ABN4AJS5_EMTOG</name>
<dbReference type="EMBL" id="CP002961">
    <property type="protein sequence ID" value="AFK02323.1"/>
    <property type="molecule type" value="Genomic_DNA"/>
</dbReference>
<organism evidence="2 3">
    <name type="scientific">Emticicia oligotrophica (strain DSM 17448 / CIP 109782 / MTCC 6937 / GPTSA100-15)</name>
    <dbReference type="NCBI Taxonomy" id="929562"/>
    <lineage>
        <taxon>Bacteria</taxon>
        <taxon>Pseudomonadati</taxon>
        <taxon>Bacteroidota</taxon>
        <taxon>Cytophagia</taxon>
        <taxon>Cytophagales</taxon>
        <taxon>Leadbetterellaceae</taxon>
        <taxon>Emticicia</taxon>
    </lineage>
</organism>
<gene>
    <name evidence="2" type="ordered locus">Emtol_1174</name>
</gene>
<evidence type="ECO:0000313" key="3">
    <source>
        <dbReference type="Proteomes" id="UP000002875"/>
    </source>
</evidence>
<keyword evidence="1" id="KW-0732">Signal</keyword>
<evidence type="ECO:0000256" key="1">
    <source>
        <dbReference type="SAM" id="SignalP"/>
    </source>
</evidence>
<accession>A0ABN4AJS5</accession>
<feature type="signal peptide" evidence="1">
    <location>
        <begin position="1"/>
        <end position="19"/>
    </location>
</feature>
<proteinExistence type="predicted"/>
<evidence type="ECO:0000313" key="2">
    <source>
        <dbReference type="EMBL" id="AFK02323.1"/>
    </source>
</evidence>
<keyword evidence="3" id="KW-1185">Reference proteome</keyword>
<reference evidence="2 3" key="1">
    <citation type="submission" date="2011-07" db="EMBL/GenBank/DDBJ databases">
        <title>The complete genome of chromosome of Emticicia oligotrophica DSM 17448.</title>
        <authorList>
            <consortium name="US DOE Joint Genome Institute (JGI-PGF)"/>
            <person name="Lucas S."/>
            <person name="Han J."/>
            <person name="Lapidus A."/>
            <person name="Bruce D."/>
            <person name="Goodwin L."/>
            <person name="Pitluck S."/>
            <person name="Peters L."/>
            <person name="Kyrpides N."/>
            <person name="Mavromatis K."/>
            <person name="Ivanova N."/>
            <person name="Ovchinnikova G."/>
            <person name="Teshima H."/>
            <person name="Detter J.C."/>
            <person name="Tapia R."/>
            <person name="Han C."/>
            <person name="Land M."/>
            <person name="Hauser L."/>
            <person name="Markowitz V."/>
            <person name="Cheng J.-F."/>
            <person name="Hugenholtz P."/>
            <person name="Woyke T."/>
            <person name="Wu D."/>
            <person name="Tindall B."/>
            <person name="Pomrenke H."/>
            <person name="Brambilla E."/>
            <person name="Klenk H.-P."/>
            <person name="Eisen J.A."/>
        </authorList>
    </citation>
    <scope>NUCLEOTIDE SEQUENCE [LARGE SCALE GENOMIC DNA]</scope>
    <source>
        <strain evidence="2 3">DSM 17448</strain>
    </source>
</reference>
<dbReference type="Proteomes" id="UP000002875">
    <property type="component" value="Chromosome"/>
</dbReference>
<feature type="chain" id="PRO_5045469193" description="DUF4249 domain-containing protein" evidence="1">
    <location>
        <begin position="20"/>
        <end position="340"/>
    </location>
</feature>
<dbReference type="Pfam" id="PF14054">
    <property type="entry name" value="DUF4249"/>
    <property type="match status" value="1"/>
</dbReference>